<evidence type="ECO:0000313" key="1">
    <source>
        <dbReference type="EMBL" id="QPX62564.1"/>
    </source>
</evidence>
<dbReference type="KEGG" id="vg:77923943"/>
<gene>
    <name evidence="1" type="primary">11</name>
    <name evidence="1" type="ORF">SEA_WOLLYPOG_11</name>
</gene>
<dbReference type="EMBL" id="MW055913">
    <property type="protein sequence ID" value="QPX62564.1"/>
    <property type="molecule type" value="Genomic_DNA"/>
</dbReference>
<accession>A0A7T3KCI3</accession>
<proteinExistence type="predicted"/>
<dbReference type="Proteomes" id="UP000595472">
    <property type="component" value="Segment"/>
</dbReference>
<sequence>MRTTVYNLLRGVSIDIPDERIYQMGSIDETPVRPFMVYRLTGGGSGVTANHPSKAVRLEVWVHDQPGSYTRIDDTLRDVEERFADVLHASYREGESISQIAFDSRSPDLDDTGFRTICRMSSFTLIGKGQ</sequence>
<name>A0A7T3KCI3_9CAUD</name>
<keyword evidence="2" id="KW-1185">Reference proteome</keyword>
<reference evidence="1 2" key="1">
    <citation type="submission" date="2020-10" db="EMBL/GenBank/DDBJ databases">
        <authorList>
            <person name="Abad L.A."/>
            <person name="Alter J."/>
            <person name="Becerra C.Y."/>
            <person name="Boehle J."/>
            <person name="Bustos B."/>
            <person name="Connatser B.I."/>
            <person name="Cutright B."/>
            <person name="Gavin J."/>
            <person name="Gomez A.P."/>
            <person name="Grabar K."/>
            <person name="Hur E.Y."/>
            <person name="Ioh M.T."/>
            <person name="Joya-Campos L."/>
            <person name="Lauhon H.N."/>
            <person name="Lee S."/>
            <person name="Maranan R.T."/>
            <person name="Park Y.G."/>
            <person name="Priest M."/>
            <person name="Samuels S.O."/>
            <person name="Sarameh Y.J."/>
            <person name="Schreiber J.M."/>
            <person name="Shepard L."/>
            <person name="Sheth K.J."/>
            <person name="Silva C.A."/>
            <person name="Smyers G.M."/>
            <person name="Tam S."/>
            <person name="Tamura C.M."/>
            <person name="Wucher D.E."/>
            <person name="Donachie S.P."/>
            <person name="Reed F.A."/>
            <person name="Palecanda S."/>
            <person name="Chong R.A."/>
            <person name="Porter M.L."/>
            <person name="Garlena R.A."/>
            <person name="Russell D.A."/>
            <person name="Jacobs-Sera D."/>
            <person name="Hatfull G.F."/>
        </authorList>
    </citation>
    <scope>NUCLEOTIDE SEQUENCE [LARGE SCALE GENOMIC DNA]</scope>
</reference>
<dbReference type="RefSeq" id="YP_010648502.1">
    <property type="nucleotide sequence ID" value="NC_070760.1"/>
</dbReference>
<evidence type="ECO:0000313" key="2">
    <source>
        <dbReference type="Proteomes" id="UP000595472"/>
    </source>
</evidence>
<organism evidence="1 2">
    <name type="scientific">Arthrobacter phage Wollypog</name>
    <dbReference type="NCBI Taxonomy" id="2790985"/>
    <lineage>
        <taxon>Viruses</taxon>
        <taxon>Duplodnaviria</taxon>
        <taxon>Heunggongvirae</taxon>
        <taxon>Uroviricota</taxon>
        <taxon>Caudoviricetes</taxon>
        <taxon>Wollypogvirus</taxon>
        <taxon>Wollypogvirus wollypog</taxon>
    </lineage>
</organism>
<protein>
    <submittedName>
        <fullName evidence="1">Tail terminator</fullName>
    </submittedName>
</protein>
<dbReference type="GeneID" id="77923943"/>